<organism evidence="2 3">
    <name type="scientific">Phytophthora palmivora</name>
    <dbReference type="NCBI Taxonomy" id="4796"/>
    <lineage>
        <taxon>Eukaryota</taxon>
        <taxon>Sar</taxon>
        <taxon>Stramenopiles</taxon>
        <taxon>Oomycota</taxon>
        <taxon>Peronosporomycetes</taxon>
        <taxon>Peronosporales</taxon>
        <taxon>Peronosporaceae</taxon>
        <taxon>Phytophthora</taxon>
    </lineage>
</organism>
<comment type="caution">
    <text evidence="2">The sequence shown here is derived from an EMBL/GenBank/DDBJ whole genome shotgun (WGS) entry which is preliminary data.</text>
</comment>
<protein>
    <submittedName>
        <fullName evidence="2">Coproporphyrinogen III oxidase</fullName>
    </submittedName>
</protein>
<dbReference type="Proteomes" id="UP000237271">
    <property type="component" value="Unassembled WGS sequence"/>
</dbReference>
<sequence>MRHFRSLLKPSIAVVVPAALGVTYFAQQQESSRCKGSIPTSEFLYQPLSEDKAPKNSIEFDTKAPLPKRMEALILRVQDEICAGIEAIDGKKFREDKWE</sequence>
<keyword evidence="1" id="KW-0732">Signal</keyword>
<evidence type="ECO:0000313" key="2">
    <source>
        <dbReference type="EMBL" id="POM77499.1"/>
    </source>
</evidence>
<dbReference type="GO" id="GO:0006779">
    <property type="term" value="P:porphyrin-containing compound biosynthetic process"/>
    <property type="evidence" value="ECO:0007669"/>
    <property type="project" value="InterPro"/>
</dbReference>
<dbReference type="SUPFAM" id="SSF102886">
    <property type="entry name" value="Coproporphyrinogen III oxidase"/>
    <property type="match status" value="1"/>
</dbReference>
<gene>
    <name evidence="2" type="ORF">PHPALM_5105</name>
</gene>
<name>A0A2P4YID1_9STRA</name>
<feature type="non-terminal residue" evidence="2">
    <location>
        <position position="99"/>
    </location>
</feature>
<dbReference type="EMBL" id="NCKW01002550">
    <property type="protein sequence ID" value="POM77499.1"/>
    <property type="molecule type" value="Genomic_DNA"/>
</dbReference>
<dbReference type="AlphaFoldDB" id="A0A2P4YID1"/>
<evidence type="ECO:0000256" key="1">
    <source>
        <dbReference type="SAM" id="SignalP"/>
    </source>
</evidence>
<evidence type="ECO:0000313" key="3">
    <source>
        <dbReference type="Proteomes" id="UP000237271"/>
    </source>
</evidence>
<dbReference type="GO" id="GO:0004109">
    <property type="term" value="F:coproporphyrinogen oxidase activity"/>
    <property type="evidence" value="ECO:0007669"/>
    <property type="project" value="InterPro"/>
</dbReference>
<dbReference type="Gene3D" id="3.40.1500.10">
    <property type="entry name" value="Coproporphyrinogen III oxidase, aerobic"/>
    <property type="match status" value="1"/>
</dbReference>
<feature type="chain" id="PRO_5015149431" evidence="1">
    <location>
        <begin position="22"/>
        <end position="99"/>
    </location>
</feature>
<accession>A0A2P4YID1</accession>
<keyword evidence="3" id="KW-1185">Reference proteome</keyword>
<proteinExistence type="predicted"/>
<dbReference type="InterPro" id="IPR036406">
    <property type="entry name" value="Coprogen_oxidase_aer_sf"/>
</dbReference>
<reference evidence="2 3" key="1">
    <citation type="journal article" date="2017" name="Genome Biol. Evol.">
        <title>Phytophthora megakarya and P. palmivora, closely related causal agents of cacao black pod rot, underwent increases in genome sizes and gene numbers by different mechanisms.</title>
        <authorList>
            <person name="Ali S.S."/>
            <person name="Shao J."/>
            <person name="Lary D.J."/>
            <person name="Kronmiller B."/>
            <person name="Shen D."/>
            <person name="Strem M.D."/>
            <person name="Amoako-Attah I."/>
            <person name="Akrofi A.Y."/>
            <person name="Begoude B.A."/>
            <person name="Ten Hoopen G.M."/>
            <person name="Coulibaly K."/>
            <person name="Kebe B.I."/>
            <person name="Melnick R.L."/>
            <person name="Guiltinan M.J."/>
            <person name="Tyler B.M."/>
            <person name="Meinhardt L.W."/>
            <person name="Bailey B.A."/>
        </authorList>
    </citation>
    <scope>NUCLEOTIDE SEQUENCE [LARGE SCALE GENOMIC DNA]</scope>
    <source>
        <strain evidence="3">sbr112.9</strain>
    </source>
</reference>
<feature type="signal peptide" evidence="1">
    <location>
        <begin position="1"/>
        <end position="21"/>
    </location>
</feature>